<evidence type="ECO:0000256" key="1">
    <source>
        <dbReference type="SAM" id="MobiDB-lite"/>
    </source>
</evidence>
<evidence type="ECO:0000313" key="2">
    <source>
        <dbReference type="EMBL" id="KAF4088132.1"/>
    </source>
</evidence>
<dbReference type="Proteomes" id="UP000593565">
    <property type="component" value="Unassembled WGS sequence"/>
</dbReference>
<comment type="caution">
    <text evidence="2">The sequence shown here is derived from an EMBL/GenBank/DDBJ whole genome shotgun (WGS) entry which is preliminary data.</text>
</comment>
<keyword evidence="3" id="KW-1185">Reference proteome</keyword>
<dbReference type="AlphaFoldDB" id="A0A7J6AZ64"/>
<organism evidence="2 3">
    <name type="scientific">Ameiurus melas</name>
    <name type="common">Black bullhead</name>
    <name type="synonym">Silurus melas</name>
    <dbReference type="NCBI Taxonomy" id="219545"/>
    <lineage>
        <taxon>Eukaryota</taxon>
        <taxon>Metazoa</taxon>
        <taxon>Chordata</taxon>
        <taxon>Craniata</taxon>
        <taxon>Vertebrata</taxon>
        <taxon>Euteleostomi</taxon>
        <taxon>Actinopterygii</taxon>
        <taxon>Neopterygii</taxon>
        <taxon>Teleostei</taxon>
        <taxon>Ostariophysi</taxon>
        <taxon>Siluriformes</taxon>
        <taxon>Ictaluridae</taxon>
        <taxon>Ameiurus</taxon>
    </lineage>
</organism>
<gene>
    <name evidence="2" type="ORF">AMELA_G00079140</name>
</gene>
<accession>A0A7J6AZ64</accession>
<sequence length="155" mass="17538">MTSHGGVFFILEQVQKTKVDLYLTFVAHTRFIVDLRGIKGPRAAVQTNRAKRSIRDHLLFLWLTFPALTDCQFVSCAPSHCGQPCVGAALWLVQLMHENQPSWTPQLCPPLPLPQAFPTQSILRPCSLRDSTHNPQQAPLPRTRRSSMYARKHPT</sequence>
<feature type="region of interest" description="Disordered" evidence="1">
    <location>
        <begin position="126"/>
        <end position="155"/>
    </location>
</feature>
<feature type="compositionally biased region" description="Basic residues" evidence="1">
    <location>
        <begin position="142"/>
        <end position="155"/>
    </location>
</feature>
<reference evidence="2 3" key="1">
    <citation type="submission" date="2020-02" db="EMBL/GenBank/DDBJ databases">
        <title>A chromosome-scale genome assembly of the black bullhead catfish (Ameiurus melas).</title>
        <authorList>
            <person name="Wen M."/>
            <person name="Zham M."/>
            <person name="Cabau C."/>
            <person name="Klopp C."/>
            <person name="Donnadieu C."/>
            <person name="Roques C."/>
            <person name="Bouchez O."/>
            <person name="Lampietro C."/>
            <person name="Jouanno E."/>
            <person name="Herpin A."/>
            <person name="Louis A."/>
            <person name="Berthelot C."/>
            <person name="Parey E."/>
            <person name="Roest-Crollius H."/>
            <person name="Braasch I."/>
            <person name="Postlethwait J."/>
            <person name="Robinson-Rechavi M."/>
            <person name="Echchiki A."/>
            <person name="Begum T."/>
            <person name="Montfort J."/>
            <person name="Schartl M."/>
            <person name="Bobe J."/>
            <person name="Guiguen Y."/>
        </authorList>
    </citation>
    <scope>NUCLEOTIDE SEQUENCE [LARGE SCALE GENOMIC DNA]</scope>
    <source>
        <strain evidence="2">M_S1</strain>
        <tissue evidence="2">Blood</tissue>
    </source>
</reference>
<protein>
    <submittedName>
        <fullName evidence="2">Uncharacterized protein</fullName>
    </submittedName>
</protein>
<evidence type="ECO:0000313" key="3">
    <source>
        <dbReference type="Proteomes" id="UP000593565"/>
    </source>
</evidence>
<name>A0A7J6AZ64_AMEME</name>
<proteinExistence type="predicted"/>
<dbReference type="EMBL" id="JAAGNN010000006">
    <property type="protein sequence ID" value="KAF4088132.1"/>
    <property type="molecule type" value="Genomic_DNA"/>
</dbReference>